<feature type="transmembrane region" description="Helical" evidence="1">
    <location>
        <begin position="87"/>
        <end position="109"/>
    </location>
</feature>
<feature type="transmembrane region" description="Helical" evidence="1">
    <location>
        <begin position="46"/>
        <end position="66"/>
    </location>
</feature>
<dbReference type="RefSeq" id="WP_223911797.1">
    <property type="nucleotide sequence ID" value="NZ_AP025017.1"/>
</dbReference>
<keyword evidence="1" id="KW-1133">Transmembrane helix</keyword>
<dbReference type="EMBL" id="AP025017">
    <property type="protein sequence ID" value="BDA64127.1"/>
    <property type="molecule type" value="Genomic_DNA"/>
</dbReference>
<evidence type="ECO:0000259" key="2">
    <source>
        <dbReference type="Pfam" id="PF02517"/>
    </source>
</evidence>
<gene>
    <name evidence="3" type="ORF">MANAM107_09610</name>
</gene>
<feature type="transmembrane region" description="Helical" evidence="1">
    <location>
        <begin position="255"/>
        <end position="274"/>
    </location>
</feature>
<keyword evidence="4" id="KW-1185">Reference proteome</keyword>
<proteinExistence type="predicted"/>
<feature type="transmembrane region" description="Helical" evidence="1">
    <location>
        <begin position="12"/>
        <end position="34"/>
    </location>
</feature>
<feature type="transmembrane region" description="Helical" evidence="1">
    <location>
        <begin position="180"/>
        <end position="199"/>
    </location>
</feature>
<organism evidence="3 4">
    <name type="scientific">Actinomyces capricornis</name>
    <dbReference type="NCBI Taxonomy" id="2755559"/>
    <lineage>
        <taxon>Bacteria</taxon>
        <taxon>Bacillati</taxon>
        <taxon>Actinomycetota</taxon>
        <taxon>Actinomycetes</taxon>
        <taxon>Actinomycetales</taxon>
        <taxon>Actinomycetaceae</taxon>
        <taxon>Actinomyces</taxon>
    </lineage>
</organism>
<sequence length="282" mass="29759">MSRIEGASIWRLLGLPLLVSLVVLVVLPATGLLLTPILGGGVEEPISLSNGVGMWVALIGGGLLMIRASRLSWSGLGFIRQGWPRALATGALLGAGLLTLVALVIWMLGGTRIEYAFTASALGPIAVAVFFFAAQGTWEELVYRGYLMPHLSRLWGDKASIIVTSLFFTAFHAANPGLTFMPILNLTVFGFVFALLYYRTGNMWLTGASHAVWNFSQGFIFGSEVSGNAASASVLRSTGVPGRDLLSGGPFGFEGSIVTTIAGILIIAGLVFLWPKRTAAAA</sequence>
<reference evidence="3 4" key="1">
    <citation type="submission" date="2021-08" db="EMBL/GenBank/DDBJ databases">
        <title>Whole genome sequence of novel Actinomyces species strain MAS-1.</title>
        <authorList>
            <person name="Saito M."/>
            <person name="Kuwahara N."/>
            <person name="Takizawa T."/>
            <person name="Gotouda H."/>
            <person name="Ochiai T."/>
        </authorList>
    </citation>
    <scope>NUCLEOTIDE SEQUENCE [LARGE SCALE GENOMIC DNA]</scope>
    <source>
        <strain evidence="3 4">MAS-1</strain>
    </source>
</reference>
<protein>
    <submittedName>
        <fullName evidence="3">Transporter</fullName>
    </submittedName>
</protein>
<keyword evidence="1" id="KW-0812">Transmembrane</keyword>
<feature type="transmembrane region" description="Helical" evidence="1">
    <location>
        <begin position="115"/>
        <end position="134"/>
    </location>
</feature>
<dbReference type="PANTHER" id="PTHR39430">
    <property type="entry name" value="MEMBRANE-ASSOCIATED PROTEASE-RELATED"/>
    <property type="match status" value="1"/>
</dbReference>
<evidence type="ECO:0000256" key="1">
    <source>
        <dbReference type="SAM" id="Phobius"/>
    </source>
</evidence>
<dbReference type="PANTHER" id="PTHR39430:SF1">
    <property type="entry name" value="PROTEASE"/>
    <property type="match status" value="1"/>
</dbReference>
<accession>A0ABN6K3F0</accession>
<dbReference type="Pfam" id="PF02517">
    <property type="entry name" value="Rce1-like"/>
    <property type="match status" value="1"/>
</dbReference>
<evidence type="ECO:0000313" key="3">
    <source>
        <dbReference type="EMBL" id="BDA64127.1"/>
    </source>
</evidence>
<keyword evidence="1" id="KW-0472">Membrane</keyword>
<dbReference type="InterPro" id="IPR003675">
    <property type="entry name" value="Rce1/LyrA-like_dom"/>
</dbReference>
<name>A0ABN6K3F0_9ACTO</name>
<dbReference type="Proteomes" id="UP000824496">
    <property type="component" value="Chromosome"/>
</dbReference>
<evidence type="ECO:0000313" key="4">
    <source>
        <dbReference type="Proteomes" id="UP000824496"/>
    </source>
</evidence>
<feature type="domain" description="CAAX prenyl protease 2/Lysostaphin resistance protein A-like" evidence="2">
    <location>
        <begin position="124"/>
        <end position="215"/>
    </location>
</feature>